<accession>A0A0P1FK04</accession>
<dbReference type="Proteomes" id="UP000051298">
    <property type="component" value="Unassembled WGS sequence"/>
</dbReference>
<dbReference type="Gene3D" id="2.30.110.10">
    <property type="entry name" value="Electron Transport, Fmn-binding Protein, Chain A"/>
    <property type="match status" value="1"/>
</dbReference>
<dbReference type="InterPro" id="IPR024029">
    <property type="entry name" value="Pyridox_Oxase_FMN-dep"/>
</dbReference>
<dbReference type="AlphaFoldDB" id="A0A0P1FK04"/>
<evidence type="ECO:0000313" key="2">
    <source>
        <dbReference type="EMBL" id="CUH61807.1"/>
    </source>
</evidence>
<gene>
    <name evidence="2" type="ORF">THS5294_03120</name>
</gene>
<dbReference type="PANTHER" id="PTHR42815:SF2">
    <property type="entry name" value="FAD-BINDING, PUTATIVE (AFU_ORTHOLOGUE AFUA_6G07600)-RELATED"/>
    <property type="match status" value="1"/>
</dbReference>
<evidence type="ECO:0000313" key="3">
    <source>
        <dbReference type="Proteomes" id="UP000051298"/>
    </source>
</evidence>
<dbReference type="InterPro" id="IPR012349">
    <property type="entry name" value="Split_barrel_FMN-bd"/>
</dbReference>
<dbReference type="SUPFAM" id="SSF50475">
    <property type="entry name" value="FMN-binding split barrel"/>
    <property type="match status" value="1"/>
</dbReference>
<feature type="domain" description="Pyridoxamine 5'-phosphate oxidase N-terminal" evidence="1">
    <location>
        <begin position="41"/>
        <end position="160"/>
    </location>
</feature>
<dbReference type="InterPro" id="IPR011576">
    <property type="entry name" value="Pyridox_Oxase_N"/>
</dbReference>
<dbReference type="EMBL" id="CYRX01000033">
    <property type="protein sequence ID" value="CUH61807.1"/>
    <property type="molecule type" value="Genomic_DNA"/>
</dbReference>
<dbReference type="eggNOG" id="COG3576">
    <property type="taxonomic scope" value="Bacteria"/>
</dbReference>
<organism evidence="2 3">
    <name type="scientific">Thalassobacter stenotrophicus</name>
    <dbReference type="NCBI Taxonomy" id="266809"/>
    <lineage>
        <taxon>Bacteria</taxon>
        <taxon>Pseudomonadati</taxon>
        <taxon>Pseudomonadota</taxon>
        <taxon>Alphaproteobacteria</taxon>
        <taxon>Rhodobacterales</taxon>
        <taxon>Roseobacteraceae</taxon>
        <taxon>Thalassobacter</taxon>
    </lineage>
</organism>
<proteinExistence type="predicted"/>
<dbReference type="NCBIfam" id="TIGR04025">
    <property type="entry name" value="PPOX_FMN_DR2398"/>
    <property type="match status" value="1"/>
</dbReference>
<evidence type="ECO:0000259" key="1">
    <source>
        <dbReference type="Pfam" id="PF01243"/>
    </source>
</evidence>
<dbReference type="PANTHER" id="PTHR42815">
    <property type="entry name" value="FAD-BINDING, PUTATIVE (AFU_ORTHOLOGUE AFUA_6G07600)-RELATED"/>
    <property type="match status" value="1"/>
</dbReference>
<dbReference type="Pfam" id="PF01243">
    <property type="entry name" value="PNPOx_N"/>
    <property type="match status" value="1"/>
</dbReference>
<protein>
    <submittedName>
        <fullName evidence="2">Pyridoxamine 5'-phosphate oxidase, FMN-binding family</fullName>
    </submittedName>
</protein>
<name>A0A0P1FK04_9RHOB</name>
<reference evidence="2 3" key="1">
    <citation type="submission" date="2015-09" db="EMBL/GenBank/DDBJ databases">
        <authorList>
            <consortium name="Swine Surveillance"/>
        </authorList>
    </citation>
    <scope>NUCLEOTIDE SEQUENCE [LARGE SCALE GENOMIC DNA]</scope>
    <source>
        <strain evidence="2 3">CECT 5294</strain>
    </source>
</reference>
<dbReference type="STRING" id="266809.PM03_01005"/>
<sequence>MLFWTRRDFSVTRVNSIAALEALYSQPPGAASLAKVARRLTPLYRKWIMASRFCVLTTVGAEGTDGSPRGDDGPVVAELDPGTLLMPDWRGNNRLDSLRNIVSDGRVSLMFMVPGSATVVRVNGRAHLSTDAALRERFMQKERQPTTVIVFEIAEIYTQCARAIMRAGLWTQGDQSAGLPSAGEVLHEMTEGEIDGAAYDAAWPARAKASMW</sequence>